<reference evidence="3" key="1">
    <citation type="submission" date="2013-06" db="EMBL/GenBank/DDBJ databases">
        <authorList>
            <person name="Zhao Q."/>
        </authorList>
    </citation>
    <scope>NUCLEOTIDE SEQUENCE</scope>
    <source>
        <strain evidence="3">cv. W1943</strain>
    </source>
</reference>
<dbReference type="Proteomes" id="UP000008022">
    <property type="component" value="Unassembled WGS sequence"/>
</dbReference>
<evidence type="ECO:0000313" key="2">
    <source>
        <dbReference type="EnsemblPlants" id="ORUFI02G18050.1"/>
    </source>
</evidence>
<proteinExistence type="predicted"/>
<feature type="region of interest" description="Disordered" evidence="1">
    <location>
        <begin position="1"/>
        <end position="20"/>
    </location>
</feature>
<reference evidence="2" key="2">
    <citation type="submission" date="2015-06" db="UniProtKB">
        <authorList>
            <consortium name="EnsemblPlants"/>
        </authorList>
    </citation>
    <scope>IDENTIFICATION</scope>
</reference>
<organism evidence="2 3">
    <name type="scientific">Oryza rufipogon</name>
    <name type="common">Brownbeard rice</name>
    <name type="synonym">Asian wild rice</name>
    <dbReference type="NCBI Taxonomy" id="4529"/>
    <lineage>
        <taxon>Eukaryota</taxon>
        <taxon>Viridiplantae</taxon>
        <taxon>Streptophyta</taxon>
        <taxon>Embryophyta</taxon>
        <taxon>Tracheophyta</taxon>
        <taxon>Spermatophyta</taxon>
        <taxon>Magnoliopsida</taxon>
        <taxon>Liliopsida</taxon>
        <taxon>Poales</taxon>
        <taxon>Poaceae</taxon>
        <taxon>BOP clade</taxon>
        <taxon>Oryzoideae</taxon>
        <taxon>Oryzeae</taxon>
        <taxon>Oryzinae</taxon>
        <taxon>Oryza</taxon>
    </lineage>
</organism>
<name>A0A0E0NF42_ORYRU</name>
<dbReference type="HOGENOM" id="CLU_3428762_0_0_1"/>
<dbReference type="Gramene" id="ORUFI02G18050.1">
    <property type="protein sequence ID" value="ORUFI02G18050.1"/>
    <property type="gene ID" value="ORUFI02G18050"/>
</dbReference>
<keyword evidence="3" id="KW-1185">Reference proteome</keyword>
<dbReference type="EnsemblPlants" id="ORUFI02G18050.1">
    <property type="protein sequence ID" value="ORUFI02G18050.1"/>
    <property type="gene ID" value="ORUFI02G18050"/>
</dbReference>
<evidence type="ECO:0000256" key="1">
    <source>
        <dbReference type="SAM" id="MobiDB-lite"/>
    </source>
</evidence>
<protein>
    <submittedName>
        <fullName evidence="2">Uncharacterized protein</fullName>
    </submittedName>
</protein>
<accession>A0A0E0NF42</accession>
<sequence length="20" mass="2106">MDLPHRGEGSGARAWPAGLQ</sequence>
<dbReference type="AlphaFoldDB" id="A0A0E0NF42"/>
<evidence type="ECO:0000313" key="3">
    <source>
        <dbReference type="Proteomes" id="UP000008022"/>
    </source>
</evidence>